<evidence type="ECO:0000256" key="2">
    <source>
        <dbReference type="ARBA" id="ARBA00022840"/>
    </source>
</evidence>
<protein>
    <submittedName>
        <fullName evidence="4">Bifunctional coenzyme A synthase</fullName>
    </submittedName>
</protein>
<dbReference type="SUPFAM" id="SSF52374">
    <property type="entry name" value="Nucleotidylyl transferase"/>
    <property type="match status" value="1"/>
</dbReference>
<dbReference type="AlphaFoldDB" id="A0A8D9DVP0"/>
<dbReference type="Gene3D" id="3.40.50.620">
    <property type="entry name" value="HUPs"/>
    <property type="match status" value="1"/>
</dbReference>
<dbReference type="Pfam" id="PF01121">
    <property type="entry name" value="CoaE"/>
    <property type="match status" value="1"/>
</dbReference>
<dbReference type="GO" id="GO:0015937">
    <property type="term" value="P:coenzyme A biosynthetic process"/>
    <property type="evidence" value="ECO:0007669"/>
    <property type="project" value="InterPro"/>
</dbReference>
<dbReference type="CDD" id="cd02022">
    <property type="entry name" value="DPCK"/>
    <property type="match status" value="1"/>
</dbReference>
<reference evidence="4" key="1">
    <citation type="submission" date="2021-05" db="EMBL/GenBank/DDBJ databases">
        <authorList>
            <person name="Alioto T."/>
            <person name="Alioto T."/>
            <person name="Gomez Garrido J."/>
        </authorList>
    </citation>
    <scope>NUCLEOTIDE SEQUENCE</scope>
</reference>
<evidence type="ECO:0000313" key="4">
    <source>
        <dbReference type="EMBL" id="CAG6729644.1"/>
    </source>
</evidence>
<sequence>MGFRRCPFPSYNDFFPFCDPVFPVKKKKKNTQAKRPKFSVLKLRFSSYPKVSNKFQILVLKLCLSLILQRSSLIQWLYQLITMNNTKTGILISSSFGKIVGLLPLIQRDIIQTLYITLYPYEENSKNSSTSPFFSPQISSKIISTYAKAASFCRNIDVRIMLEKFQNKNQWEVCTKKTIDIVYFDQVIKEDIKKCIMNKSENYKTVYLDSSNMNESSCDLSSVSSTCTGIPNTIYTHSVLGGTFDRLHAGHKILLSEAVLRSSRKVTVGVTDGPMLYTKKLFELIQPCEYRKQNVLEFLQDIDSSLEYDVVSITDMYGPTKDDPNFENLIVSAETQGGGDKVNELRIANNLKPMDVVSVPLLPSEEKVDEVEEDKVSSSNLRMRELGCLRKPVQPRPNLKPYPYLIGLTGGIASGKSTIGKYLESKGAGLINCDLLGHQAYDVGTAGNAAVRQLFGEDIALPDGTIDRRKLGAIVFANKTELTKLNQAIWPLILAQVKEEIVKLSSSHKIIIIEAAVLLPAKWYDQVHEIWVSFIPEKEAIKRIQERNGLSEADAKLRLSSQPPNSEYVSSAHVLLSSTWDVSHTRRQVDRAYRELQDRLPAVRDQSGIPSGKL</sequence>
<dbReference type="SUPFAM" id="SSF52540">
    <property type="entry name" value="P-loop containing nucleoside triphosphate hydrolases"/>
    <property type="match status" value="1"/>
</dbReference>
<feature type="domain" description="Cytidyltransferase-like" evidence="3">
    <location>
        <begin position="239"/>
        <end position="383"/>
    </location>
</feature>
<dbReference type="CDD" id="cd02164">
    <property type="entry name" value="PPAT_CoAS"/>
    <property type="match status" value="1"/>
</dbReference>
<dbReference type="Pfam" id="PF01467">
    <property type="entry name" value="CTP_transf_like"/>
    <property type="match status" value="1"/>
</dbReference>
<dbReference type="FunFam" id="3.40.50.620:FF:000089">
    <property type="entry name" value="Bifunctional coenzyme A synthase"/>
    <property type="match status" value="1"/>
</dbReference>
<dbReference type="HAMAP" id="MF_00376">
    <property type="entry name" value="Dephospho_CoA_kinase"/>
    <property type="match status" value="1"/>
</dbReference>
<dbReference type="PANTHER" id="PTHR10695:SF46">
    <property type="entry name" value="BIFUNCTIONAL COENZYME A SYNTHASE-RELATED"/>
    <property type="match status" value="1"/>
</dbReference>
<keyword evidence="1" id="KW-0547">Nucleotide-binding</keyword>
<organism evidence="4">
    <name type="scientific">Cacopsylla melanoneura</name>
    <dbReference type="NCBI Taxonomy" id="428564"/>
    <lineage>
        <taxon>Eukaryota</taxon>
        <taxon>Metazoa</taxon>
        <taxon>Ecdysozoa</taxon>
        <taxon>Arthropoda</taxon>
        <taxon>Hexapoda</taxon>
        <taxon>Insecta</taxon>
        <taxon>Pterygota</taxon>
        <taxon>Neoptera</taxon>
        <taxon>Paraneoptera</taxon>
        <taxon>Hemiptera</taxon>
        <taxon>Sternorrhyncha</taxon>
        <taxon>Psylloidea</taxon>
        <taxon>Psyllidae</taxon>
        <taxon>Psyllinae</taxon>
        <taxon>Cacopsylla</taxon>
    </lineage>
</organism>
<name>A0A8D9DVP0_9HEMI</name>
<keyword evidence="2" id="KW-0067">ATP-binding</keyword>
<dbReference type="NCBIfam" id="TIGR00152">
    <property type="entry name" value="dephospho-CoA kinase"/>
    <property type="match status" value="1"/>
</dbReference>
<evidence type="ECO:0000256" key="1">
    <source>
        <dbReference type="ARBA" id="ARBA00022741"/>
    </source>
</evidence>
<evidence type="ECO:0000259" key="3">
    <source>
        <dbReference type="Pfam" id="PF01467"/>
    </source>
</evidence>
<dbReference type="InterPro" id="IPR001977">
    <property type="entry name" value="Depp_CoAkinase"/>
</dbReference>
<dbReference type="Gene3D" id="3.40.50.300">
    <property type="entry name" value="P-loop containing nucleotide triphosphate hydrolases"/>
    <property type="match status" value="1"/>
</dbReference>
<dbReference type="GO" id="GO:0004140">
    <property type="term" value="F:dephospho-CoA kinase activity"/>
    <property type="evidence" value="ECO:0007669"/>
    <property type="project" value="InterPro"/>
</dbReference>
<accession>A0A8D9DVP0</accession>
<dbReference type="GO" id="GO:0005524">
    <property type="term" value="F:ATP binding"/>
    <property type="evidence" value="ECO:0007669"/>
    <property type="project" value="UniProtKB-KW"/>
</dbReference>
<dbReference type="InterPro" id="IPR014729">
    <property type="entry name" value="Rossmann-like_a/b/a_fold"/>
</dbReference>
<proteinExistence type="inferred from homology"/>
<dbReference type="NCBIfam" id="NF001985">
    <property type="entry name" value="PRK00777.1"/>
    <property type="match status" value="1"/>
</dbReference>
<dbReference type="InterPro" id="IPR004821">
    <property type="entry name" value="Cyt_trans-like"/>
</dbReference>
<dbReference type="InterPro" id="IPR027417">
    <property type="entry name" value="P-loop_NTPase"/>
</dbReference>
<dbReference type="EMBL" id="HBUF01379396">
    <property type="protein sequence ID" value="CAG6729644.1"/>
    <property type="molecule type" value="Transcribed_RNA"/>
</dbReference>
<dbReference type="PANTHER" id="PTHR10695">
    <property type="entry name" value="DEPHOSPHO-COA KINASE-RELATED"/>
    <property type="match status" value="1"/>
</dbReference>
<dbReference type="PROSITE" id="PS51219">
    <property type="entry name" value="DPCK"/>
    <property type="match status" value="1"/>
</dbReference>